<dbReference type="Proteomes" id="UP000183988">
    <property type="component" value="Unassembled WGS sequence"/>
</dbReference>
<dbReference type="RefSeq" id="WP_072891357.1">
    <property type="nucleotide sequence ID" value="NZ_FQVW01000037.1"/>
</dbReference>
<reference evidence="1 2" key="1">
    <citation type="submission" date="2016-11" db="EMBL/GenBank/DDBJ databases">
        <authorList>
            <person name="Jaros S."/>
            <person name="Januszkiewicz K."/>
            <person name="Wedrychowicz H."/>
        </authorList>
    </citation>
    <scope>NUCLEOTIDE SEQUENCE [LARGE SCALE GENOMIC DNA]</scope>
    <source>
        <strain evidence="1 2">IBRC-M 10683</strain>
    </source>
</reference>
<accession>A0A1M5KBJ2</accession>
<dbReference type="EMBL" id="FQVW01000037">
    <property type="protein sequence ID" value="SHG50107.1"/>
    <property type="molecule type" value="Genomic_DNA"/>
</dbReference>
<proteinExistence type="predicted"/>
<evidence type="ECO:0000313" key="2">
    <source>
        <dbReference type="Proteomes" id="UP000183988"/>
    </source>
</evidence>
<dbReference type="AlphaFoldDB" id="A0A1M5KBJ2"/>
<protein>
    <submittedName>
        <fullName evidence="1">Uncharacterized protein</fullName>
    </submittedName>
</protein>
<organism evidence="1 2">
    <name type="scientific">Ornithinibacillus halophilus</name>
    <dbReference type="NCBI Taxonomy" id="930117"/>
    <lineage>
        <taxon>Bacteria</taxon>
        <taxon>Bacillati</taxon>
        <taxon>Bacillota</taxon>
        <taxon>Bacilli</taxon>
        <taxon>Bacillales</taxon>
        <taxon>Bacillaceae</taxon>
        <taxon>Ornithinibacillus</taxon>
    </lineage>
</organism>
<evidence type="ECO:0000313" key="1">
    <source>
        <dbReference type="EMBL" id="SHG50107.1"/>
    </source>
</evidence>
<name>A0A1M5KBJ2_9BACI</name>
<keyword evidence="2" id="KW-1185">Reference proteome</keyword>
<gene>
    <name evidence="1" type="ORF">SAMN05216225_103716</name>
</gene>
<sequence>MKYATNFVEHVHIHHLIYPLSLPAEKLFESIVLKADNLYCPFSIPAKRRKELDISYFSLILAKRELLKKGYILYSSHKGKYILNIFE</sequence>